<evidence type="ECO:0000259" key="1">
    <source>
        <dbReference type="Pfam" id="PF18765"/>
    </source>
</evidence>
<proteinExistence type="predicted"/>
<dbReference type="SUPFAM" id="SSF81301">
    <property type="entry name" value="Nucleotidyltransferase"/>
    <property type="match status" value="1"/>
</dbReference>
<evidence type="ECO:0000313" key="2">
    <source>
        <dbReference type="EMBL" id="KKT59780.1"/>
    </source>
</evidence>
<dbReference type="Pfam" id="PF18765">
    <property type="entry name" value="Polbeta"/>
    <property type="match status" value="1"/>
</dbReference>
<dbReference type="Proteomes" id="UP000034521">
    <property type="component" value="Unassembled WGS sequence"/>
</dbReference>
<dbReference type="InterPro" id="IPR041633">
    <property type="entry name" value="Polbeta"/>
</dbReference>
<dbReference type="PANTHER" id="PTHR33933:SF1">
    <property type="entry name" value="PROTEIN ADENYLYLTRANSFERASE MNTA-RELATED"/>
    <property type="match status" value="1"/>
</dbReference>
<sequence>MIPSIPLNVQAVVDQIITNYKPQRIILFGSHAEGHATPDSDYDLFMVKDTSGTITKRQYDVWKSITNWSIPFDFIVYTPEEVTQAKNEGSWFMNHIETKGKILYAN</sequence>
<protein>
    <submittedName>
        <fullName evidence="2">Polymerase beta domain protein region protein</fullName>
    </submittedName>
</protein>
<dbReference type="InterPro" id="IPR043519">
    <property type="entry name" value="NT_sf"/>
</dbReference>
<reference evidence="2 3" key="1">
    <citation type="journal article" date="2015" name="Nature">
        <title>rRNA introns, odd ribosomes, and small enigmatic genomes across a large radiation of phyla.</title>
        <authorList>
            <person name="Brown C.T."/>
            <person name="Hug L.A."/>
            <person name="Thomas B.C."/>
            <person name="Sharon I."/>
            <person name="Castelle C.J."/>
            <person name="Singh A."/>
            <person name="Wilkins M.J."/>
            <person name="Williams K.H."/>
            <person name="Banfield J.F."/>
        </authorList>
    </citation>
    <scope>NUCLEOTIDE SEQUENCE [LARGE SCALE GENOMIC DNA]</scope>
</reference>
<organism evidence="2 3">
    <name type="scientific">Candidatus Gottesmanbacteria bacterium GW2011_GWA1_44_24b</name>
    <dbReference type="NCBI Taxonomy" id="1618437"/>
    <lineage>
        <taxon>Bacteria</taxon>
        <taxon>Candidatus Gottesmaniibacteriota</taxon>
    </lineage>
</organism>
<dbReference type="PANTHER" id="PTHR33933">
    <property type="entry name" value="NUCLEOTIDYLTRANSFERASE"/>
    <property type="match status" value="1"/>
</dbReference>
<dbReference type="InterPro" id="IPR052548">
    <property type="entry name" value="Type_VII_TA_antitoxin"/>
</dbReference>
<accession>A0A0G1IKU4</accession>
<gene>
    <name evidence="2" type="ORF">UW52_C0033G0008</name>
</gene>
<name>A0A0G1IKU4_9BACT</name>
<dbReference type="CDD" id="cd05403">
    <property type="entry name" value="NT_KNTase_like"/>
    <property type="match status" value="1"/>
</dbReference>
<evidence type="ECO:0000313" key="3">
    <source>
        <dbReference type="Proteomes" id="UP000034521"/>
    </source>
</evidence>
<dbReference type="AlphaFoldDB" id="A0A0G1IKU4"/>
<comment type="caution">
    <text evidence="2">The sequence shown here is derived from an EMBL/GenBank/DDBJ whole genome shotgun (WGS) entry which is preliminary data.</text>
</comment>
<feature type="domain" description="Polymerase beta nucleotidyltransferase" evidence="1">
    <location>
        <begin position="15"/>
        <end position="105"/>
    </location>
</feature>
<dbReference type="EMBL" id="LCIQ01000033">
    <property type="protein sequence ID" value="KKT59780.1"/>
    <property type="molecule type" value="Genomic_DNA"/>
</dbReference>
<dbReference type="Gene3D" id="3.30.460.10">
    <property type="entry name" value="Beta Polymerase, domain 2"/>
    <property type="match status" value="1"/>
</dbReference>